<evidence type="ECO:0000256" key="2">
    <source>
        <dbReference type="ARBA" id="ARBA00022679"/>
    </source>
</evidence>
<dbReference type="Gene3D" id="1.10.10.10">
    <property type="entry name" value="Winged helix-like DNA-binding domain superfamily/Winged helix DNA-binding domain"/>
    <property type="match status" value="1"/>
</dbReference>
<feature type="region of interest" description="Disordered" evidence="4">
    <location>
        <begin position="718"/>
        <end position="805"/>
    </location>
</feature>
<accession>A0ABR3ABV5</accession>
<feature type="region of interest" description="Disordered" evidence="4">
    <location>
        <begin position="31"/>
        <end position="58"/>
    </location>
</feature>
<dbReference type="SUPFAM" id="SSF46785">
    <property type="entry name" value="Winged helix' DNA-binding domain"/>
    <property type="match status" value="1"/>
</dbReference>
<feature type="compositionally biased region" description="Low complexity" evidence="4">
    <location>
        <begin position="730"/>
        <end position="742"/>
    </location>
</feature>
<keyword evidence="7" id="KW-1185">Reference proteome</keyword>
<evidence type="ECO:0000259" key="5">
    <source>
        <dbReference type="Pfam" id="PF00891"/>
    </source>
</evidence>
<gene>
    <name evidence="6" type="ORF">AAF712_001606</name>
</gene>
<dbReference type="PROSITE" id="PS51683">
    <property type="entry name" value="SAM_OMT_II"/>
    <property type="match status" value="1"/>
</dbReference>
<feature type="region of interest" description="Disordered" evidence="4">
    <location>
        <begin position="328"/>
        <end position="361"/>
    </location>
</feature>
<evidence type="ECO:0000256" key="1">
    <source>
        <dbReference type="ARBA" id="ARBA00022603"/>
    </source>
</evidence>
<dbReference type="Pfam" id="PF00891">
    <property type="entry name" value="Methyltransf_2"/>
    <property type="match status" value="1"/>
</dbReference>
<dbReference type="Gene3D" id="3.40.50.150">
    <property type="entry name" value="Vaccinia Virus protein VP39"/>
    <property type="match status" value="1"/>
</dbReference>
<dbReference type="PANTHER" id="PTHR43712">
    <property type="entry name" value="PUTATIVE (AFU_ORTHOLOGUE AFUA_4G14580)-RELATED"/>
    <property type="match status" value="1"/>
</dbReference>
<reference evidence="6 7" key="1">
    <citation type="submission" date="2024-05" db="EMBL/GenBank/DDBJ databases">
        <title>A draft genome resource for the thread blight pathogen Marasmius tenuissimus strain MS-2.</title>
        <authorList>
            <person name="Yulfo-Soto G.E."/>
            <person name="Baruah I.K."/>
            <person name="Amoako-Attah I."/>
            <person name="Bukari Y."/>
            <person name="Meinhardt L.W."/>
            <person name="Bailey B.A."/>
            <person name="Cohen S.P."/>
        </authorList>
    </citation>
    <scope>NUCLEOTIDE SEQUENCE [LARGE SCALE GENOMIC DNA]</scope>
    <source>
        <strain evidence="6 7">MS-2</strain>
    </source>
</reference>
<dbReference type="InterPro" id="IPR001077">
    <property type="entry name" value="COMT_C"/>
</dbReference>
<evidence type="ECO:0000256" key="4">
    <source>
        <dbReference type="SAM" id="MobiDB-lite"/>
    </source>
</evidence>
<dbReference type="EMBL" id="JBBXMP010000004">
    <property type="protein sequence ID" value="KAL0071048.1"/>
    <property type="molecule type" value="Genomic_DNA"/>
</dbReference>
<feature type="compositionally biased region" description="Low complexity" evidence="4">
    <location>
        <begin position="794"/>
        <end position="805"/>
    </location>
</feature>
<dbReference type="InterPro" id="IPR036390">
    <property type="entry name" value="WH_DNA-bd_sf"/>
</dbReference>
<keyword evidence="2" id="KW-0808">Transferase</keyword>
<dbReference type="SUPFAM" id="SSF53335">
    <property type="entry name" value="S-adenosyl-L-methionine-dependent methyltransferases"/>
    <property type="match status" value="1"/>
</dbReference>
<evidence type="ECO:0000313" key="7">
    <source>
        <dbReference type="Proteomes" id="UP001437256"/>
    </source>
</evidence>
<comment type="caution">
    <text evidence="6">The sequence shown here is derived from an EMBL/GenBank/DDBJ whole genome shotgun (WGS) entry which is preliminary data.</text>
</comment>
<keyword evidence="1" id="KW-0489">Methyltransferase</keyword>
<feature type="region of interest" description="Disordered" evidence="4">
    <location>
        <begin position="626"/>
        <end position="661"/>
    </location>
</feature>
<organism evidence="6 7">
    <name type="scientific">Marasmius tenuissimus</name>
    <dbReference type="NCBI Taxonomy" id="585030"/>
    <lineage>
        <taxon>Eukaryota</taxon>
        <taxon>Fungi</taxon>
        <taxon>Dikarya</taxon>
        <taxon>Basidiomycota</taxon>
        <taxon>Agaricomycotina</taxon>
        <taxon>Agaricomycetes</taxon>
        <taxon>Agaricomycetidae</taxon>
        <taxon>Agaricales</taxon>
        <taxon>Marasmiineae</taxon>
        <taxon>Marasmiaceae</taxon>
        <taxon>Marasmius</taxon>
    </lineage>
</organism>
<feature type="compositionally biased region" description="Polar residues" evidence="4">
    <location>
        <begin position="639"/>
        <end position="661"/>
    </location>
</feature>
<keyword evidence="3" id="KW-0949">S-adenosyl-L-methionine</keyword>
<feature type="compositionally biased region" description="Low complexity" evidence="4">
    <location>
        <begin position="774"/>
        <end position="786"/>
    </location>
</feature>
<feature type="domain" description="O-methyltransferase C-terminal" evidence="5">
    <location>
        <begin position="402"/>
        <end position="538"/>
    </location>
</feature>
<sequence length="953" mass="103093">MTFQALKRLHSIIGEALDEIERVYTVGSSAIDMSGPPTPASLQSTSTSPPSPSSPSCSSARLFFGNGYASPPPSPSASSFPFHVLPDPIDFPSLDSPHEPNSPSESLTAHPEVSSAINKIVAACGQMSATVQPPFLSICDAAMGYHLPSCLRLFEATHTPEILKKAGPEGLHVKEIAQANGVDATKLAHVLRLLCTHHYVREVSPNVFANNRLSSMIDTGKSIEKIKECPEKKYEGTNGIAAFVGLCTDELQKSSAYLTEAYFLSPKAHLNGKEPTRAPFNYAFGCEGTDFFAWLEGHGIQGQHVNGRARSGSIKLAGILPQTSHELKKLDPGHQYTPSHKKGSSDIFHKSQSVSSQPENPNRFRLERFGVAMTGTDSWEVPGAVFNGTPIFFWRITLLIGVLEGFDWHALPQGSLIVDVGGGIGSSMMLLAHAFSRPQDEDALGFKYIIQDRQVVVDMGEKAWRAKCPEYLELGIAQFKVHDFFTPQPIKNAAVFFLRVVLHDWPTDYARAVLLRLREAATPETKLLIADFVIPLACRDDFGATANEDSDGIEGVEGVETQPVPSPLLPNLGKASANVYWMDLTMQVTFNGQERTLREIVALALSAGWKVTRVVKAPGSHFGHITATPTHIPVDKGAANSTPSLSDATKPGQSKATTNNSLDRHPHILERSMSRCGTPTFGSNRLLPSFEEVKVKPRFGFGYKGSDRRNPKVIPLNPAPHIAAPRKRPSPLSIPISPSVPSRAKINLPLPQSPIKRRPSHAHLSQLYRPPPHQSSTSPTPNINTRNPPPLVPLSPRLPVSPLSRRSSFASLSGAAAAQAGNATNPSMIPVRQLSESSISVPSANTTPPSPTITRHKLIHRQSLAQLTPTRKRSESVVTQPSVAEGRPLMRPVHLGDIMAKEAGTYARRALDFSEIRSDDTGPSQDPIAAGCSLLDAAVPIEKGILNRRGSSE</sequence>
<dbReference type="PANTHER" id="PTHR43712:SF2">
    <property type="entry name" value="O-METHYLTRANSFERASE CICE"/>
    <property type="match status" value="1"/>
</dbReference>
<proteinExistence type="predicted"/>
<dbReference type="InterPro" id="IPR029063">
    <property type="entry name" value="SAM-dependent_MTases_sf"/>
</dbReference>
<dbReference type="Proteomes" id="UP001437256">
    <property type="component" value="Unassembled WGS sequence"/>
</dbReference>
<feature type="compositionally biased region" description="Low complexity" evidence="4">
    <location>
        <begin position="40"/>
        <end position="58"/>
    </location>
</feature>
<evidence type="ECO:0000256" key="3">
    <source>
        <dbReference type="ARBA" id="ARBA00022691"/>
    </source>
</evidence>
<name>A0ABR3ABV5_9AGAR</name>
<evidence type="ECO:0000313" key="6">
    <source>
        <dbReference type="EMBL" id="KAL0071048.1"/>
    </source>
</evidence>
<dbReference type="InterPro" id="IPR036388">
    <property type="entry name" value="WH-like_DNA-bd_sf"/>
</dbReference>
<dbReference type="InterPro" id="IPR016461">
    <property type="entry name" value="COMT-like"/>
</dbReference>
<feature type="compositionally biased region" description="Polar residues" evidence="4">
    <location>
        <begin position="350"/>
        <end position="360"/>
    </location>
</feature>
<protein>
    <recommendedName>
        <fullName evidence="5">O-methyltransferase C-terminal domain-containing protein</fullName>
    </recommendedName>
</protein>